<sequence>MELSQSFLLEELLGLRRENCSTYQTGVAMDEFYTDGWSCDFIDESQVLAASADAGMATAAGFAMPQMEPYFDLPFSEVYNSLDASFTAPVTTVADQFSLAYEINNGTTLLPPIHDQYTSMVDEEFTFLSNGVQHVGEDKYASGCKVEMVLSPGENLGSYKSLGGGKERRNGVKKVGGQPSKNLMAERRRRKRLNDRLSMLRSIVPRISKMDRTSILADTIDYMKELLEKVSKLEEEEKEHTEAGPINKLKELKSSEGQAKNSPKFDVKMGEKDTRIDICCSTRPGLLISTVNTLETLGLEIQQCVISCFNDFSMQAACSQVAEEPMELTTEEIKQALFRNAGYEGRCLKESSQEMS</sequence>
<evidence type="ECO:0000256" key="5">
    <source>
        <dbReference type="SAM" id="Coils"/>
    </source>
</evidence>
<dbReference type="InterPro" id="IPR051358">
    <property type="entry name" value="TF_AMS/ICE1/BHLH6-like"/>
</dbReference>
<dbReference type="GO" id="GO:0043565">
    <property type="term" value="F:sequence-specific DNA binding"/>
    <property type="evidence" value="ECO:0007669"/>
    <property type="project" value="TreeGrafter"/>
</dbReference>
<dbReference type="Gene3D" id="4.10.280.10">
    <property type="entry name" value="Helix-loop-helix DNA-binding domain"/>
    <property type="match status" value="1"/>
</dbReference>
<evidence type="ECO:0000256" key="1">
    <source>
        <dbReference type="ARBA" id="ARBA00004123"/>
    </source>
</evidence>
<comment type="subcellular location">
    <subcellularLocation>
        <location evidence="1">Nucleus</location>
    </subcellularLocation>
</comment>
<evidence type="ECO:0000259" key="6">
    <source>
        <dbReference type="PROSITE" id="PS50888"/>
    </source>
</evidence>
<proteinExistence type="predicted"/>
<dbReference type="Pfam" id="PF00010">
    <property type="entry name" value="HLH"/>
    <property type="match status" value="1"/>
</dbReference>
<dbReference type="Gramene" id="Kaladp0023s0090.1.v1.1">
    <property type="protein sequence ID" value="Kaladp0023s0090.1.v1.1"/>
    <property type="gene ID" value="Kaladp0023s0090.v1.1"/>
</dbReference>
<name>A0A7N0T4S3_KALFE</name>
<evidence type="ECO:0000256" key="4">
    <source>
        <dbReference type="ARBA" id="ARBA00023242"/>
    </source>
</evidence>
<evidence type="ECO:0000313" key="8">
    <source>
        <dbReference type="Proteomes" id="UP000594263"/>
    </source>
</evidence>
<feature type="domain" description="BHLH" evidence="6">
    <location>
        <begin position="177"/>
        <end position="226"/>
    </location>
</feature>
<dbReference type="GO" id="GO:0005634">
    <property type="term" value="C:nucleus"/>
    <property type="evidence" value="ECO:0007669"/>
    <property type="project" value="UniProtKB-SubCell"/>
</dbReference>
<keyword evidence="2" id="KW-0805">Transcription regulation</keyword>
<dbReference type="EnsemblPlants" id="Kaladp0023s0090.1.v1.1">
    <property type="protein sequence ID" value="Kaladp0023s0090.1.v1.1"/>
    <property type="gene ID" value="Kaladp0023s0090.v1.1"/>
</dbReference>
<dbReference type="SMART" id="SM00353">
    <property type="entry name" value="HLH"/>
    <property type="match status" value="1"/>
</dbReference>
<dbReference type="GO" id="GO:0046983">
    <property type="term" value="F:protein dimerization activity"/>
    <property type="evidence" value="ECO:0007669"/>
    <property type="project" value="InterPro"/>
</dbReference>
<dbReference type="PANTHER" id="PTHR31945">
    <property type="entry name" value="TRANSCRIPTION FACTOR SCREAM2-RELATED"/>
    <property type="match status" value="1"/>
</dbReference>
<dbReference type="InterPro" id="IPR011598">
    <property type="entry name" value="bHLH_dom"/>
</dbReference>
<dbReference type="InterPro" id="IPR054502">
    <property type="entry name" value="bHLH-TF_ACT-like_plant"/>
</dbReference>
<organism evidence="7 8">
    <name type="scientific">Kalanchoe fedtschenkoi</name>
    <name type="common">Lavender scallops</name>
    <name type="synonym">South American air plant</name>
    <dbReference type="NCBI Taxonomy" id="63787"/>
    <lineage>
        <taxon>Eukaryota</taxon>
        <taxon>Viridiplantae</taxon>
        <taxon>Streptophyta</taxon>
        <taxon>Embryophyta</taxon>
        <taxon>Tracheophyta</taxon>
        <taxon>Spermatophyta</taxon>
        <taxon>Magnoliopsida</taxon>
        <taxon>eudicotyledons</taxon>
        <taxon>Gunneridae</taxon>
        <taxon>Pentapetalae</taxon>
        <taxon>Saxifragales</taxon>
        <taxon>Crassulaceae</taxon>
        <taxon>Kalanchoe</taxon>
    </lineage>
</organism>
<dbReference type="PROSITE" id="PS50888">
    <property type="entry name" value="BHLH"/>
    <property type="match status" value="1"/>
</dbReference>
<dbReference type="PANTHER" id="PTHR31945:SF15">
    <property type="entry name" value="TRANSCRIPTION FACTOR BHLH61-RELATED"/>
    <property type="match status" value="1"/>
</dbReference>
<keyword evidence="5" id="KW-0175">Coiled coil</keyword>
<keyword evidence="8" id="KW-1185">Reference proteome</keyword>
<reference evidence="7" key="1">
    <citation type="submission" date="2021-01" db="UniProtKB">
        <authorList>
            <consortium name="EnsemblPlants"/>
        </authorList>
    </citation>
    <scope>IDENTIFICATION</scope>
</reference>
<protein>
    <recommendedName>
        <fullName evidence="6">BHLH domain-containing protein</fullName>
    </recommendedName>
</protein>
<dbReference type="SUPFAM" id="SSF47459">
    <property type="entry name" value="HLH, helix-loop-helix DNA-binding domain"/>
    <property type="match status" value="1"/>
</dbReference>
<dbReference type="GO" id="GO:0003700">
    <property type="term" value="F:DNA-binding transcription factor activity"/>
    <property type="evidence" value="ECO:0007669"/>
    <property type="project" value="TreeGrafter"/>
</dbReference>
<evidence type="ECO:0000313" key="7">
    <source>
        <dbReference type="EnsemblPlants" id="Kaladp0023s0090.1.v1.1"/>
    </source>
</evidence>
<accession>A0A7N0T4S3</accession>
<dbReference type="InterPro" id="IPR036638">
    <property type="entry name" value="HLH_DNA-bd_sf"/>
</dbReference>
<evidence type="ECO:0000256" key="3">
    <source>
        <dbReference type="ARBA" id="ARBA00023163"/>
    </source>
</evidence>
<dbReference type="Proteomes" id="UP000594263">
    <property type="component" value="Unplaced"/>
</dbReference>
<keyword evidence="3" id="KW-0804">Transcription</keyword>
<dbReference type="Pfam" id="PF22754">
    <property type="entry name" value="bHLH-TF_ACT-like_plant"/>
    <property type="match status" value="1"/>
</dbReference>
<evidence type="ECO:0000256" key="2">
    <source>
        <dbReference type="ARBA" id="ARBA00023015"/>
    </source>
</evidence>
<feature type="coiled-coil region" evidence="5">
    <location>
        <begin position="216"/>
        <end position="243"/>
    </location>
</feature>
<keyword evidence="4" id="KW-0539">Nucleus</keyword>
<dbReference type="AlphaFoldDB" id="A0A7N0T4S3"/>